<evidence type="ECO:0000256" key="1">
    <source>
        <dbReference type="ARBA" id="ARBA00005044"/>
    </source>
</evidence>
<dbReference type="HAMAP" id="MF_00300">
    <property type="entry name" value="Chorismate_synth"/>
    <property type="match status" value="1"/>
</dbReference>
<dbReference type="InterPro" id="IPR000453">
    <property type="entry name" value="Chorismate_synth"/>
</dbReference>
<protein>
    <recommendedName>
        <fullName evidence="3 11">Chorismate synthase</fullName>
        <shortName evidence="11">CS</shortName>
        <ecNumber evidence="3 11">4.2.3.5</ecNumber>
    </recommendedName>
    <alternativeName>
        <fullName evidence="11">5-enolpyruvylshikimate-3-phosphate phospholyase</fullName>
    </alternativeName>
</protein>
<evidence type="ECO:0000256" key="8">
    <source>
        <dbReference type="ARBA" id="ARBA00022857"/>
    </source>
</evidence>
<comment type="function">
    <text evidence="11">Catalyzes the anti-1,4-elimination of the C-3 phosphate and the C-6 proR hydrogen from 5-enolpyruvylshikimate-3-phosphate (EPSP) to yield chorismate, which is the branch point compound that serves as the starting substrate for the three terminal pathways of aromatic amino acid biosynthesis. This reaction introduces a second double bond into the aromatic ring system.</text>
</comment>
<comment type="caution">
    <text evidence="12">The sequence shown here is derived from an EMBL/GenBank/DDBJ whole genome shotgun (WGS) entry which is preliminary data.</text>
</comment>
<evidence type="ECO:0000256" key="4">
    <source>
        <dbReference type="ARBA" id="ARBA00022605"/>
    </source>
</evidence>
<evidence type="ECO:0000256" key="6">
    <source>
        <dbReference type="ARBA" id="ARBA00022643"/>
    </source>
</evidence>
<feature type="binding site" evidence="11">
    <location>
        <position position="340"/>
    </location>
    <ligand>
        <name>FMN</name>
        <dbReference type="ChEBI" id="CHEBI:58210"/>
    </ligand>
</feature>
<dbReference type="Gene3D" id="3.60.150.10">
    <property type="entry name" value="Chorismate synthase AroC"/>
    <property type="match status" value="1"/>
</dbReference>
<dbReference type="PIRSF" id="PIRSF001456">
    <property type="entry name" value="Chorismate_synth"/>
    <property type="match status" value="1"/>
</dbReference>
<sequence>MGSSIGTTLKVTVFGQSHSAAIGCVIEGIPAGFELDEEQLSRFLARRAPGQGPWSTTRKEPDRPRIVSGLNQAGKTCGAPLAALIENTNTRSQDYANLARIPRPGHADWPAQIKWEGNQDVAGGGHFSGRLTAPLCIAGGIALQILATKGIHIAAHILQIEHVKDVPFAAVEKEDLASKTLQLQIDELANNKAFPTIDDAAGIAMRDAIETARTERDSVGGIIECVATGVPAGIGGPMFDGIESVIARLVFGVPAVKGLEFGCGFAAAGMRGSQHNDPYRMKDGKICPQSNHAGGNLGGITTAAPILFRMAVKPTSSIGKEQCSVDMIDKVDTKLVVKGRHDPCVVPRAVPVAEAVMALAVLDAWLSWPPDGTLSRLQ</sequence>
<keyword evidence="8 11" id="KW-0521">NADP</keyword>
<reference evidence="12" key="2">
    <citation type="journal article" date="2021" name="PeerJ">
        <title>Extensive microbial diversity within the chicken gut microbiome revealed by metagenomics and culture.</title>
        <authorList>
            <person name="Gilroy R."/>
            <person name="Ravi A."/>
            <person name="Getino M."/>
            <person name="Pursley I."/>
            <person name="Horton D.L."/>
            <person name="Alikhan N.F."/>
            <person name="Baker D."/>
            <person name="Gharbi K."/>
            <person name="Hall N."/>
            <person name="Watson M."/>
            <person name="Adriaenssens E.M."/>
            <person name="Foster-Nyarko E."/>
            <person name="Jarju S."/>
            <person name="Secka A."/>
            <person name="Antonio M."/>
            <person name="Oren A."/>
            <person name="Chaudhuri R.R."/>
            <person name="La Ragione R."/>
            <person name="Hildebrand F."/>
            <person name="Pallen M.J."/>
        </authorList>
    </citation>
    <scope>NUCLEOTIDE SEQUENCE</scope>
    <source>
        <strain evidence="12">ChiHjej12B11-29160</strain>
    </source>
</reference>
<dbReference type="InterPro" id="IPR020541">
    <property type="entry name" value="Chorismate_synthase_CS"/>
</dbReference>
<feature type="binding site" evidence="11">
    <location>
        <position position="298"/>
    </location>
    <ligand>
        <name>FMN</name>
        <dbReference type="ChEBI" id="CHEBI:58210"/>
    </ligand>
</feature>
<dbReference type="EC" id="4.2.3.5" evidence="3 11"/>
<feature type="binding site" evidence="11">
    <location>
        <begin position="126"/>
        <end position="128"/>
    </location>
    <ligand>
        <name>FMN</name>
        <dbReference type="ChEBI" id="CHEBI:58210"/>
    </ligand>
</feature>
<dbReference type="AlphaFoldDB" id="A0A9D1L4K3"/>
<evidence type="ECO:0000256" key="7">
    <source>
        <dbReference type="ARBA" id="ARBA00022827"/>
    </source>
</evidence>
<keyword evidence="6 11" id="KW-0288">FMN</keyword>
<dbReference type="PANTHER" id="PTHR21085">
    <property type="entry name" value="CHORISMATE SYNTHASE"/>
    <property type="match status" value="1"/>
</dbReference>
<dbReference type="GO" id="GO:0008652">
    <property type="term" value="P:amino acid biosynthetic process"/>
    <property type="evidence" value="ECO:0007669"/>
    <property type="project" value="UniProtKB-KW"/>
</dbReference>
<proteinExistence type="inferred from homology"/>
<name>A0A9D1L4K3_9ACTN</name>
<evidence type="ECO:0000256" key="11">
    <source>
        <dbReference type="HAMAP-Rule" id="MF_00300"/>
    </source>
</evidence>
<feature type="binding site" evidence="11">
    <location>
        <position position="47"/>
    </location>
    <ligand>
        <name>NADP(+)</name>
        <dbReference type="ChEBI" id="CHEBI:58349"/>
    </ligand>
</feature>
<keyword evidence="10 11" id="KW-0456">Lyase</keyword>
<dbReference type="NCBIfam" id="NF003793">
    <property type="entry name" value="PRK05382.1"/>
    <property type="match status" value="1"/>
</dbReference>
<keyword evidence="7 11" id="KW-0274">FAD</keyword>
<dbReference type="GO" id="GO:0004107">
    <property type="term" value="F:chorismate synthase activity"/>
    <property type="evidence" value="ECO:0007669"/>
    <property type="project" value="UniProtKB-UniRule"/>
</dbReference>
<dbReference type="GO" id="GO:0010181">
    <property type="term" value="F:FMN binding"/>
    <property type="evidence" value="ECO:0007669"/>
    <property type="project" value="TreeGrafter"/>
</dbReference>
<evidence type="ECO:0000313" key="13">
    <source>
        <dbReference type="Proteomes" id="UP000824078"/>
    </source>
</evidence>
<comment type="caution">
    <text evidence="11">Lacks conserved residue(s) required for the propagation of feature annotation.</text>
</comment>
<dbReference type="Pfam" id="PF01264">
    <property type="entry name" value="Chorismate_synt"/>
    <property type="match status" value="1"/>
</dbReference>
<dbReference type="GO" id="GO:0009073">
    <property type="term" value="P:aromatic amino acid family biosynthetic process"/>
    <property type="evidence" value="ECO:0007669"/>
    <property type="project" value="UniProtKB-KW"/>
</dbReference>
<dbReference type="PANTHER" id="PTHR21085:SF0">
    <property type="entry name" value="CHORISMATE SYNTHASE"/>
    <property type="match status" value="1"/>
</dbReference>
<organism evidence="12 13">
    <name type="scientific">Candidatus Coprovicinus avistercoris</name>
    <dbReference type="NCBI Taxonomy" id="2840754"/>
    <lineage>
        <taxon>Bacteria</taxon>
        <taxon>Bacillati</taxon>
        <taxon>Actinomycetota</taxon>
        <taxon>Coriobacteriia</taxon>
        <taxon>Coriobacteriales</taxon>
        <taxon>Coriobacteriaceae</taxon>
        <taxon>Coriobacteriaceae incertae sedis</taxon>
        <taxon>Candidatus Coprovicinus</taxon>
    </lineage>
</organism>
<accession>A0A9D1L4K3</accession>
<comment type="similarity">
    <text evidence="2 11">Belongs to the chorismate synthase family.</text>
</comment>
<dbReference type="InterPro" id="IPR035904">
    <property type="entry name" value="Chorismate_synth_AroC_sf"/>
</dbReference>
<dbReference type="GO" id="GO:0005829">
    <property type="term" value="C:cytosol"/>
    <property type="evidence" value="ECO:0007669"/>
    <property type="project" value="TreeGrafter"/>
</dbReference>
<evidence type="ECO:0000256" key="5">
    <source>
        <dbReference type="ARBA" id="ARBA00022630"/>
    </source>
</evidence>
<dbReference type="GO" id="GO:0009423">
    <property type="term" value="P:chorismate biosynthetic process"/>
    <property type="evidence" value="ECO:0007669"/>
    <property type="project" value="UniProtKB-UniRule"/>
</dbReference>
<evidence type="ECO:0000256" key="9">
    <source>
        <dbReference type="ARBA" id="ARBA00023141"/>
    </source>
</evidence>
<dbReference type="EMBL" id="DVMQ01000007">
    <property type="protein sequence ID" value="HIU23736.1"/>
    <property type="molecule type" value="Genomic_DNA"/>
</dbReference>
<reference evidence="12" key="1">
    <citation type="submission" date="2020-10" db="EMBL/GenBank/DDBJ databases">
        <authorList>
            <person name="Gilroy R."/>
        </authorList>
    </citation>
    <scope>NUCLEOTIDE SEQUENCE</scope>
    <source>
        <strain evidence="12">ChiHjej12B11-29160</strain>
    </source>
</reference>
<evidence type="ECO:0000313" key="12">
    <source>
        <dbReference type="EMBL" id="HIU23736.1"/>
    </source>
</evidence>
<comment type="subunit">
    <text evidence="11">Homotetramer.</text>
</comment>
<dbReference type="CDD" id="cd07304">
    <property type="entry name" value="Chorismate_synthase"/>
    <property type="match status" value="1"/>
</dbReference>
<dbReference type="Proteomes" id="UP000824078">
    <property type="component" value="Unassembled WGS sequence"/>
</dbReference>
<comment type="pathway">
    <text evidence="1 11">Metabolic intermediate biosynthesis; chorismate biosynthesis; chorismate from D-erythrose 4-phosphate and phosphoenolpyruvate: step 7/7.</text>
</comment>
<gene>
    <name evidence="11 12" type="primary">aroC</name>
    <name evidence="12" type="ORF">IAD17_02275</name>
</gene>
<comment type="cofactor">
    <cofactor evidence="11">
        <name>FMNH2</name>
        <dbReference type="ChEBI" id="CHEBI:57618"/>
    </cofactor>
    <text evidence="11">Reduced FMN (FMNH(2)).</text>
</comment>
<evidence type="ECO:0000256" key="10">
    <source>
        <dbReference type="ARBA" id="ARBA00023239"/>
    </source>
</evidence>
<evidence type="ECO:0000256" key="2">
    <source>
        <dbReference type="ARBA" id="ARBA00008014"/>
    </source>
</evidence>
<comment type="catalytic activity">
    <reaction evidence="11">
        <text>5-O-(1-carboxyvinyl)-3-phosphoshikimate = chorismate + phosphate</text>
        <dbReference type="Rhea" id="RHEA:21020"/>
        <dbReference type="ChEBI" id="CHEBI:29748"/>
        <dbReference type="ChEBI" id="CHEBI:43474"/>
        <dbReference type="ChEBI" id="CHEBI:57701"/>
        <dbReference type="EC" id="4.2.3.5"/>
    </reaction>
</comment>
<dbReference type="PROSITE" id="PS00789">
    <property type="entry name" value="CHORISMATE_SYNTHASE_3"/>
    <property type="match status" value="1"/>
</dbReference>
<keyword evidence="9 11" id="KW-0057">Aromatic amino acid biosynthesis</keyword>
<keyword evidence="5 11" id="KW-0285">Flavoprotein</keyword>
<dbReference type="NCBIfam" id="TIGR00033">
    <property type="entry name" value="aroC"/>
    <property type="match status" value="1"/>
</dbReference>
<dbReference type="SUPFAM" id="SSF103263">
    <property type="entry name" value="Chorismate synthase, AroC"/>
    <property type="match status" value="1"/>
</dbReference>
<keyword evidence="4 11" id="KW-0028">Amino-acid biosynthesis</keyword>
<evidence type="ECO:0000256" key="3">
    <source>
        <dbReference type="ARBA" id="ARBA00013036"/>
    </source>
</evidence>
<feature type="binding site" evidence="11">
    <location>
        <begin position="313"/>
        <end position="317"/>
    </location>
    <ligand>
        <name>FMN</name>
        <dbReference type="ChEBI" id="CHEBI:58210"/>
    </ligand>
</feature>